<organism evidence="8 9">
    <name type="scientific">Sphingomicrobium lutaoense</name>
    <dbReference type="NCBI Taxonomy" id="515949"/>
    <lineage>
        <taxon>Bacteria</taxon>
        <taxon>Pseudomonadati</taxon>
        <taxon>Pseudomonadota</taxon>
        <taxon>Alphaproteobacteria</taxon>
        <taxon>Sphingomonadales</taxon>
        <taxon>Sphingomonadaceae</taxon>
        <taxon>Sphingomicrobium</taxon>
    </lineage>
</organism>
<sequence length="311" mass="33751">MSERRETFLHVVLPFIIFTLIWGSTWIVIRDQLGSVPAQWSVAYRFIIATIGMAAVAHWRGQSLRPTQGMLAVASVVGISQFCANFNAVYMAEHHITSGLVATVFALLMLPNALLAWWWLGHRPTGRFLAASLVAIGGIILLFLHELEARPDLTVTALWTGVGWTIVGLVAAAISNVYQAREQVKQYPLFALLAWAMGIGALCDILIAWTMTGPPVFEARAGYWIGLLWLSLAASVICFSLYYPVVRRIGPGKAAYSSAIVPIIAMALSTLFEGFEWTTLAIGGAALAIGGMLIAVSARRRPQLVTNPDAA</sequence>
<keyword evidence="5 6" id="KW-0472">Membrane</keyword>
<reference evidence="8 9" key="1">
    <citation type="submission" date="2020-08" db="EMBL/GenBank/DDBJ databases">
        <title>Genomic Encyclopedia of Type Strains, Phase IV (KMG-IV): sequencing the most valuable type-strain genomes for metagenomic binning, comparative biology and taxonomic classification.</title>
        <authorList>
            <person name="Goeker M."/>
        </authorList>
    </citation>
    <scope>NUCLEOTIDE SEQUENCE [LARGE SCALE GENOMIC DNA]</scope>
    <source>
        <strain evidence="8 9">DSM 24194</strain>
    </source>
</reference>
<dbReference type="AlphaFoldDB" id="A0A839Z1T5"/>
<dbReference type="InterPro" id="IPR050638">
    <property type="entry name" value="AA-Vitamin_Transporters"/>
</dbReference>
<evidence type="ECO:0000313" key="8">
    <source>
        <dbReference type="EMBL" id="MBB3764528.1"/>
    </source>
</evidence>
<dbReference type="Proteomes" id="UP000578569">
    <property type="component" value="Unassembled WGS sequence"/>
</dbReference>
<feature type="transmembrane region" description="Helical" evidence="6">
    <location>
        <begin position="254"/>
        <end position="272"/>
    </location>
</feature>
<feature type="domain" description="EamA" evidence="7">
    <location>
        <begin position="160"/>
        <end position="295"/>
    </location>
</feature>
<feature type="transmembrane region" description="Helical" evidence="6">
    <location>
        <begin position="278"/>
        <end position="298"/>
    </location>
</feature>
<dbReference type="Pfam" id="PF00892">
    <property type="entry name" value="EamA"/>
    <property type="match status" value="2"/>
</dbReference>
<feature type="transmembrane region" description="Helical" evidence="6">
    <location>
        <begin position="96"/>
        <end position="120"/>
    </location>
</feature>
<comment type="caution">
    <text evidence="8">The sequence shown here is derived from an EMBL/GenBank/DDBJ whole genome shotgun (WGS) entry which is preliminary data.</text>
</comment>
<dbReference type="SUPFAM" id="SSF103481">
    <property type="entry name" value="Multidrug resistance efflux transporter EmrE"/>
    <property type="match status" value="2"/>
</dbReference>
<dbReference type="EMBL" id="JACICF010000001">
    <property type="protein sequence ID" value="MBB3764528.1"/>
    <property type="molecule type" value="Genomic_DNA"/>
</dbReference>
<feature type="domain" description="EamA" evidence="7">
    <location>
        <begin position="15"/>
        <end position="143"/>
    </location>
</feature>
<gene>
    <name evidence="8" type="ORF">FHS50_001551</name>
</gene>
<feature type="transmembrane region" description="Helical" evidence="6">
    <location>
        <begin position="190"/>
        <end position="209"/>
    </location>
</feature>
<evidence type="ECO:0000256" key="6">
    <source>
        <dbReference type="SAM" id="Phobius"/>
    </source>
</evidence>
<evidence type="ECO:0000313" key="9">
    <source>
        <dbReference type="Proteomes" id="UP000578569"/>
    </source>
</evidence>
<evidence type="ECO:0000256" key="3">
    <source>
        <dbReference type="ARBA" id="ARBA00022692"/>
    </source>
</evidence>
<protein>
    <submittedName>
        <fullName evidence="8">Drug/metabolite transporter (DMT)-like permease</fullName>
    </submittedName>
</protein>
<feature type="transmembrane region" description="Helical" evidence="6">
    <location>
        <begin position="71"/>
        <end position="90"/>
    </location>
</feature>
<name>A0A839Z1T5_9SPHN</name>
<feature type="transmembrane region" description="Helical" evidence="6">
    <location>
        <begin position="7"/>
        <end position="29"/>
    </location>
</feature>
<comment type="similarity">
    <text evidence="2">Belongs to the EamA transporter family.</text>
</comment>
<keyword evidence="9" id="KW-1185">Reference proteome</keyword>
<feature type="transmembrane region" description="Helical" evidence="6">
    <location>
        <begin position="221"/>
        <end position="242"/>
    </location>
</feature>
<evidence type="ECO:0000256" key="2">
    <source>
        <dbReference type="ARBA" id="ARBA00007362"/>
    </source>
</evidence>
<dbReference type="GO" id="GO:0016020">
    <property type="term" value="C:membrane"/>
    <property type="evidence" value="ECO:0007669"/>
    <property type="project" value="UniProtKB-SubCell"/>
</dbReference>
<accession>A0A839Z1T5</accession>
<evidence type="ECO:0000259" key="7">
    <source>
        <dbReference type="Pfam" id="PF00892"/>
    </source>
</evidence>
<evidence type="ECO:0000256" key="1">
    <source>
        <dbReference type="ARBA" id="ARBA00004141"/>
    </source>
</evidence>
<feature type="transmembrane region" description="Helical" evidence="6">
    <location>
        <begin position="127"/>
        <end position="145"/>
    </location>
</feature>
<dbReference type="PANTHER" id="PTHR32322">
    <property type="entry name" value="INNER MEMBRANE TRANSPORTER"/>
    <property type="match status" value="1"/>
</dbReference>
<dbReference type="InterPro" id="IPR037185">
    <property type="entry name" value="EmrE-like"/>
</dbReference>
<dbReference type="InterPro" id="IPR000620">
    <property type="entry name" value="EamA_dom"/>
</dbReference>
<feature type="transmembrane region" description="Helical" evidence="6">
    <location>
        <begin position="157"/>
        <end position="178"/>
    </location>
</feature>
<evidence type="ECO:0000256" key="4">
    <source>
        <dbReference type="ARBA" id="ARBA00022989"/>
    </source>
</evidence>
<proteinExistence type="inferred from homology"/>
<dbReference type="PANTHER" id="PTHR32322:SF2">
    <property type="entry name" value="EAMA DOMAIN-CONTAINING PROTEIN"/>
    <property type="match status" value="1"/>
</dbReference>
<dbReference type="RefSeq" id="WP_265569265.1">
    <property type="nucleotide sequence ID" value="NZ_JACICF010000001.1"/>
</dbReference>
<keyword evidence="4 6" id="KW-1133">Transmembrane helix</keyword>
<comment type="subcellular location">
    <subcellularLocation>
        <location evidence="1">Membrane</location>
        <topology evidence="1">Multi-pass membrane protein</topology>
    </subcellularLocation>
</comment>
<keyword evidence="3 6" id="KW-0812">Transmembrane</keyword>
<feature type="transmembrane region" description="Helical" evidence="6">
    <location>
        <begin position="41"/>
        <end position="59"/>
    </location>
</feature>
<evidence type="ECO:0000256" key="5">
    <source>
        <dbReference type="ARBA" id="ARBA00023136"/>
    </source>
</evidence>